<dbReference type="AlphaFoldDB" id="A0A3N0CCY4"/>
<name>A0A3N0CCY4_9ACTN</name>
<organism evidence="2 3">
    <name type="scientific">Nocardioides marmoriginsengisoli</name>
    <dbReference type="NCBI Taxonomy" id="661483"/>
    <lineage>
        <taxon>Bacteria</taxon>
        <taxon>Bacillati</taxon>
        <taxon>Actinomycetota</taxon>
        <taxon>Actinomycetes</taxon>
        <taxon>Propionibacteriales</taxon>
        <taxon>Nocardioidaceae</taxon>
        <taxon>Nocardioides</taxon>
    </lineage>
</organism>
<sequence>MISAGPTGFVELEWVPCNYDLEVKKSVTKVKIGKKGSPGRDNVVRVGDYLDWRIQITNRGPNPMTRGDVVDLVDSRAATASLRIRELRVSGGSGATSLASQAVTCNAAVGQLLPATLLCSRPYLVQPSSLLDGAAQPGGVRGLNNGETLTVVYRERVVEAAKLTNTATVTDRAAGQAERSDAAAAGLQVIKGKQSLKLVKTATPSRVTKKGQKISYRFVVKNTGTVGLNGISIEERRFTGTGTAPVVRCPKTPVTLRPGASVVCKATYRATQDDVRAGRIVNRAVAHGTSPDGNDVRSNVGRAVVKGKLPAPPVTGGRA</sequence>
<evidence type="ECO:0000259" key="1">
    <source>
        <dbReference type="Pfam" id="PF24346"/>
    </source>
</evidence>
<dbReference type="EMBL" id="RJSE01000008">
    <property type="protein sequence ID" value="RNL61317.1"/>
    <property type="molecule type" value="Genomic_DNA"/>
</dbReference>
<dbReference type="Proteomes" id="UP000267128">
    <property type="component" value="Unassembled WGS sequence"/>
</dbReference>
<reference evidence="2 3" key="1">
    <citation type="submission" date="2018-11" db="EMBL/GenBank/DDBJ databases">
        <authorList>
            <person name="Li F."/>
        </authorList>
    </citation>
    <scope>NUCLEOTIDE SEQUENCE [LARGE SCALE GENOMIC DNA]</scope>
    <source>
        <strain evidence="2 3">Gsoil 097</strain>
    </source>
</reference>
<proteinExistence type="predicted"/>
<dbReference type="InterPro" id="IPR055354">
    <property type="entry name" value="DUF7507"/>
</dbReference>
<accession>A0A3N0CCY4</accession>
<feature type="domain" description="DUF7507" evidence="1">
    <location>
        <begin position="195"/>
        <end position="298"/>
    </location>
</feature>
<evidence type="ECO:0000313" key="3">
    <source>
        <dbReference type="Proteomes" id="UP000267128"/>
    </source>
</evidence>
<protein>
    <recommendedName>
        <fullName evidence="1">DUF7507 domain-containing protein</fullName>
    </recommendedName>
</protein>
<evidence type="ECO:0000313" key="2">
    <source>
        <dbReference type="EMBL" id="RNL61317.1"/>
    </source>
</evidence>
<comment type="caution">
    <text evidence="2">The sequence shown here is derived from an EMBL/GenBank/DDBJ whole genome shotgun (WGS) entry which is preliminary data.</text>
</comment>
<dbReference type="Pfam" id="PF24346">
    <property type="entry name" value="DUF7507"/>
    <property type="match status" value="1"/>
</dbReference>
<keyword evidence="3" id="KW-1185">Reference proteome</keyword>
<gene>
    <name evidence="2" type="ORF">EFK50_18340</name>
</gene>